<dbReference type="AlphaFoldDB" id="X1M8M9"/>
<evidence type="ECO:0000256" key="1">
    <source>
        <dbReference type="SAM" id="MobiDB-lite"/>
    </source>
</evidence>
<gene>
    <name evidence="2" type="ORF">S06H3_22042</name>
</gene>
<evidence type="ECO:0000313" key="2">
    <source>
        <dbReference type="EMBL" id="GAI11040.1"/>
    </source>
</evidence>
<proteinExistence type="predicted"/>
<accession>X1M8M9</accession>
<comment type="caution">
    <text evidence="2">The sequence shown here is derived from an EMBL/GenBank/DDBJ whole genome shotgun (WGS) entry which is preliminary data.</text>
</comment>
<reference evidence="2" key="1">
    <citation type="journal article" date="2014" name="Front. Microbiol.">
        <title>High frequency of phylogenetically diverse reductive dehalogenase-homologous genes in deep subseafloor sedimentary metagenomes.</title>
        <authorList>
            <person name="Kawai M."/>
            <person name="Futagami T."/>
            <person name="Toyoda A."/>
            <person name="Takaki Y."/>
            <person name="Nishi S."/>
            <person name="Hori S."/>
            <person name="Arai W."/>
            <person name="Tsubouchi T."/>
            <person name="Morono Y."/>
            <person name="Uchiyama I."/>
            <person name="Ito T."/>
            <person name="Fujiyama A."/>
            <person name="Inagaki F."/>
            <person name="Takami H."/>
        </authorList>
    </citation>
    <scope>NUCLEOTIDE SEQUENCE</scope>
    <source>
        <strain evidence="2">Expedition CK06-06</strain>
    </source>
</reference>
<sequence length="101" mass="11039">MAAQRGDVDNTSPAGAFDHGPADPLRQQKRYRKVQLQDRLPIIDRHIDSRGPAIDPRTIDQDIYPASPSQGLFDQLPAVGRPGQIGTNGQGPSTRRLDSLN</sequence>
<feature type="region of interest" description="Disordered" evidence="1">
    <location>
        <begin position="78"/>
        <end position="101"/>
    </location>
</feature>
<organism evidence="2">
    <name type="scientific">marine sediment metagenome</name>
    <dbReference type="NCBI Taxonomy" id="412755"/>
    <lineage>
        <taxon>unclassified sequences</taxon>
        <taxon>metagenomes</taxon>
        <taxon>ecological metagenomes</taxon>
    </lineage>
</organism>
<name>X1M8M9_9ZZZZ</name>
<protein>
    <submittedName>
        <fullName evidence="2">Uncharacterized protein</fullName>
    </submittedName>
</protein>
<dbReference type="EMBL" id="BARV01011693">
    <property type="protein sequence ID" value="GAI11040.1"/>
    <property type="molecule type" value="Genomic_DNA"/>
</dbReference>
<feature type="region of interest" description="Disordered" evidence="1">
    <location>
        <begin position="1"/>
        <end position="27"/>
    </location>
</feature>